<keyword evidence="1" id="KW-0175">Coiled coil</keyword>
<evidence type="ECO:0000256" key="1">
    <source>
        <dbReference type="SAM" id="Coils"/>
    </source>
</evidence>
<gene>
    <name evidence="2" type="ORF">AB8Z38_07360</name>
</gene>
<organism evidence="2">
    <name type="scientific">Bradyrhizobium sp. LLZ17</name>
    <dbReference type="NCBI Taxonomy" id="3239388"/>
    <lineage>
        <taxon>Bacteria</taxon>
        <taxon>Pseudomonadati</taxon>
        <taxon>Pseudomonadota</taxon>
        <taxon>Alphaproteobacteria</taxon>
        <taxon>Hyphomicrobiales</taxon>
        <taxon>Nitrobacteraceae</taxon>
        <taxon>Bradyrhizobium</taxon>
    </lineage>
</organism>
<sequence length="59" mass="6410">MNEAREIIRNAIQIQETGLIAAQGGLANGKAEIQRAEALIDQHTRAIAQLTEILKMAGR</sequence>
<proteinExistence type="predicted"/>
<protein>
    <recommendedName>
        <fullName evidence="3">Signal transduction histidine kinase subgroup 3 dimerisation and phosphoacceptor domain-containing protein</fullName>
    </recommendedName>
</protein>
<feature type="coiled-coil region" evidence="1">
    <location>
        <begin position="26"/>
        <end position="53"/>
    </location>
</feature>
<name>A0AB39XPV4_9BRAD</name>
<dbReference type="EMBL" id="CP165734">
    <property type="protein sequence ID" value="XDV59230.1"/>
    <property type="molecule type" value="Genomic_DNA"/>
</dbReference>
<accession>A0AB39XPV4</accession>
<evidence type="ECO:0008006" key="3">
    <source>
        <dbReference type="Google" id="ProtNLM"/>
    </source>
</evidence>
<dbReference type="AlphaFoldDB" id="A0AB39XPV4"/>
<reference evidence="2" key="1">
    <citation type="submission" date="2024-08" db="EMBL/GenBank/DDBJ databases">
        <authorList>
            <person name="Chaddad Z."/>
            <person name="Lamrabet M."/>
            <person name="Bouhnik O."/>
            <person name="Alami S."/>
            <person name="Wipf D."/>
            <person name="Courty P.E."/>
            <person name="Missbah El Idrissi M."/>
        </authorList>
    </citation>
    <scope>NUCLEOTIDE SEQUENCE</scope>
    <source>
        <strain evidence="2">LLZ17</strain>
    </source>
</reference>
<evidence type="ECO:0000313" key="2">
    <source>
        <dbReference type="EMBL" id="XDV59230.1"/>
    </source>
</evidence>
<dbReference type="RefSeq" id="WP_369723863.1">
    <property type="nucleotide sequence ID" value="NZ_CP165734.1"/>
</dbReference>